<gene>
    <name evidence="3" type="ORF">BL253_32330</name>
</gene>
<dbReference type="Pfam" id="PF01075">
    <property type="entry name" value="Glyco_transf_9"/>
    <property type="match status" value="1"/>
</dbReference>
<dbReference type="Proteomes" id="UP000188929">
    <property type="component" value="Unassembled WGS sequence"/>
</dbReference>
<dbReference type="PANTHER" id="PTHR30160">
    <property type="entry name" value="TETRAACYLDISACCHARIDE 4'-KINASE-RELATED"/>
    <property type="match status" value="1"/>
</dbReference>
<dbReference type="GO" id="GO:0005829">
    <property type="term" value="C:cytosol"/>
    <property type="evidence" value="ECO:0007669"/>
    <property type="project" value="TreeGrafter"/>
</dbReference>
<dbReference type="InterPro" id="IPR002201">
    <property type="entry name" value="Glyco_trans_9"/>
</dbReference>
<evidence type="ECO:0000313" key="4">
    <source>
        <dbReference type="Proteomes" id="UP000188929"/>
    </source>
</evidence>
<dbReference type="Gene3D" id="3.40.50.2000">
    <property type="entry name" value="Glycogen Phosphorylase B"/>
    <property type="match status" value="2"/>
</dbReference>
<keyword evidence="4" id="KW-1185">Reference proteome</keyword>
<name>A0A1V2I2I7_9ACTN</name>
<keyword evidence="1" id="KW-0328">Glycosyltransferase</keyword>
<organism evidence="3 4">
    <name type="scientific">Pseudofrankia asymbiotica</name>
    <dbReference type="NCBI Taxonomy" id="1834516"/>
    <lineage>
        <taxon>Bacteria</taxon>
        <taxon>Bacillati</taxon>
        <taxon>Actinomycetota</taxon>
        <taxon>Actinomycetes</taxon>
        <taxon>Frankiales</taxon>
        <taxon>Frankiaceae</taxon>
        <taxon>Pseudofrankia</taxon>
    </lineage>
</organism>
<proteinExistence type="predicted"/>
<dbReference type="STRING" id="1834516.BL253_32330"/>
<protein>
    <submittedName>
        <fullName evidence="3">Heptosyltransferase</fullName>
    </submittedName>
</protein>
<evidence type="ECO:0000256" key="2">
    <source>
        <dbReference type="ARBA" id="ARBA00022679"/>
    </source>
</evidence>
<dbReference type="GO" id="GO:0009244">
    <property type="term" value="P:lipopolysaccharide core region biosynthetic process"/>
    <property type="evidence" value="ECO:0007669"/>
    <property type="project" value="TreeGrafter"/>
</dbReference>
<dbReference type="OrthoDB" id="9783989at2"/>
<evidence type="ECO:0000256" key="1">
    <source>
        <dbReference type="ARBA" id="ARBA00022676"/>
    </source>
</evidence>
<dbReference type="CDD" id="cd03789">
    <property type="entry name" value="GT9_LPS_heptosyltransferase"/>
    <property type="match status" value="1"/>
</dbReference>
<accession>A0A1V2I2I7</accession>
<evidence type="ECO:0000313" key="3">
    <source>
        <dbReference type="EMBL" id="ONH23671.1"/>
    </source>
</evidence>
<dbReference type="SUPFAM" id="SSF53756">
    <property type="entry name" value="UDP-Glycosyltransferase/glycogen phosphorylase"/>
    <property type="match status" value="1"/>
</dbReference>
<dbReference type="AlphaFoldDB" id="A0A1V2I2I7"/>
<keyword evidence="2 3" id="KW-0808">Transferase</keyword>
<sequence>MTVGSHPAADRAGSLDLSAARRILVVRPDNLGDVVLLTPALRALRDAAPADVRLDLLATPAGAAVVPLIDSVDDVVEVPSVSWQDADDKAFDPDAHLALIRRLAAARYDVAVLFTSYSQSPWPAAFICASAGIPVRVGASREFGGTLLTHWMDALPDGQHQTDRALALLSRFGVPTDHIDPRLVLKVPADAVAAVRRRLAALDPTSSGAGGGSDGISTSGGPYAVLLPGATCSSRRYPEHRFAAVAGGLTDAGLRVVVAGTAREAELVERVRRGTERVALSPDRAGIGLAGELSLPELVALLRDAAVVVTNNSGGAHLADAVRAPVVVLYAGTEREAEYQPRSGPRVLLRRPTTCSPCRAFVCPYQHECLDIPPAEVAAAAAGLVSGLPARTPGAGSTGPARSAAR</sequence>
<dbReference type="GO" id="GO:0008713">
    <property type="term" value="F:ADP-heptose-lipopolysaccharide heptosyltransferase activity"/>
    <property type="evidence" value="ECO:0007669"/>
    <property type="project" value="TreeGrafter"/>
</dbReference>
<dbReference type="InterPro" id="IPR051199">
    <property type="entry name" value="LPS_LOS_Heptosyltrfase"/>
</dbReference>
<dbReference type="EMBL" id="MOMC01000082">
    <property type="protein sequence ID" value="ONH23671.1"/>
    <property type="molecule type" value="Genomic_DNA"/>
</dbReference>
<dbReference type="PANTHER" id="PTHR30160:SF7">
    <property type="entry name" value="ADP-HEPTOSE--LPS HEPTOSYLTRANSFERASE 2"/>
    <property type="match status" value="1"/>
</dbReference>
<comment type="caution">
    <text evidence="3">The sequence shown here is derived from an EMBL/GenBank/DDBJ whole genome shotgun (WGS) entry which is preliminary data.</text>
</comment>
<reference evidence="4" key="1">
    <citation type="submission" date="2016-10" db="EMBL/GenBank/DDBJ databases">
        <title>Frankia sp. NRRL B-16386 Genome sequencing.</title>
        <authorList>
            <person name="Ghodhbane-Gtari F."/>
            <person name="Swanson E."/>
            <person name="Gueddou A."/>
            <person name="Hezbri K."/>
            <person name="Ktari K."/>
            <person name="Nouioui I."/>
            <person name="Morris K."/>
            <person name="Simpson S."/>
            <person name="Abebe-Akele F."/>
            <person name="Thomas K."/>
            <person name="Gtari M."/>
            <person name="Tisa L.S."/>
        </authorList>
    </citation>
    <scope>NUCLEOTIDE SEQUENCE [LARGE SCALE GENOMIC DNA]</scope>
    <source>
        <strain evidence="4">NRRL B-16386</strain>
    </source>
</reference>